<dbReference type="PANTHER" id="PTHR31636">
    <property type="entry name" value="OSJNBA0084A10.13 PROTEIN-RELATED"/>
    <property type="match status" value="1"/>
</dbReference>
<feature type="non-terminal residue" evidence="7">
    <location>
        <position position="151"/>
    </location>
</feature>
<dbReference type="AlphaFoldDB" id="A0A392Q8Y2"/>
<evidence type="ECO:0000313" key="8">
    <source>
        <dbReference type="Proteomes" id="UP000265520"/>
    </source>
</evidence>
<dbReference type="InterPro" id="IPR005202">
    <property type="entry name" value="TF_GRAS"/>
</dbReference>
<keyword evidence="2" id="KW-0805">Transcription regulation</keyword>
<evidence type="ECO:0000256" key="1">
    <source>
        <dbReference type="ARBA" id="ARBA00004123"/>
    </source>
</evidence>
<name>A0A392Q8Y2_9FABA</name>
<keyword evidence="4" id="KW-0539">Nucleus</keyword>
<keyword evidence="8" id="KW-1185">Reference proteome</keyword>
<dbReference type="Pfam" id="PF03514">
    <property type="entry name" value="GRAS"/>
    <property type="match status" value="1"/>
</dbReference>
<comment type="subcellular location">
    <subcellularLocation>
        <location evidence="1">Nucleus</location>
    </subcellularLocation>
</comment>
<sequence>MQRVASCFTESLSARLAATLTTKSSSNKKSTTPSSSSSSSSSCFSSFPSNPMEVLKIYQIVYQACPYIKFAHFTANQAIFEAFETEERVHVIDLDILQGYQWPAFMQALAARSGGAPFLRITGVGPCIESVRETGRCLTELAHSLRIPFEF</sequence>
<evidence type="ECO:0000256" key="3">
    <source>
        <dbReference type="ARBA" id="ARBA00023163"/>
    </source>
</evidence>
<evidence type="ECO:0000313" key="7">
    <source>
        <dbReference type="EMBL" id="MCI20771.1"/>
    </source>
</evidence>
<feature type="region of interest" description="VHIID" evidence="5">
    <location>
        <begin position="58"/>
        <end position="123"/>
    </location>
</feature>
<organism evidence="7 8">
    <name type="scientific">Trifolium medium</name>
    <dbReference type="NCBI Taxonomy" id="97028"/>
    <lineage>
        <taxon>Eukaryota</taxon>
        <taxon>Viridiplantae</taxon>
        <taxon>Streptophyta</taxon>
        <taxon>Embryophyta</taxon>
        <taxon>Tracheophyta</taxon>
        <taxon>Spermatophyta</taxon>
        <taxon>Magnoliopsida</taxon>
        <taxon>eudicotyledons</taxon>
        <taxon>Gunneridae</taxon>
        <taxon>Pentapetalae</taxon>
        <taxon>rosids</taxon>
        <taxon>fabids</taxon>
        <taxon>Fabales</taxon>
        <taxon>Fabaceae</taxon>
        <taxon>Papilionoideae</taxon>
        <taxon>50 kb inversion clade</taxon>
        <taxon>NPAAA clade</taxon>
        <taxon>Hologalegina</taxon>
        <taxon>IRL clade</taxon>
        <taxon>Trifolieae</taxon>
        <taxon>Trifolium</taxon>
    </lineage>
</organism>
<proteinExistence type="inferred from homology"/>
<feature type="region of interest" description="Disordered" evidence="6">
    <location>
        <begin position="24"/>
        <end position="46"/>
    </location>
</feature>
<evidence type="ECO:0000256" key="6">
    <source>
        <dbReference type="SAM" id="MobiDB-lite"/>
    </source>
</evidence>
<evidence type="ECO:0000256" key="5">
    <source>
        <dbReference type="PROSITE-ProRule" id="PRU01191"/>
    </source>
</evidence>
<evidence type="ECO:0000256" key="4">
    <source>
        <dbReference type="ARBA" id="ARBA00023242"/>
    </source>
</evidence>
<comment type="similarity">
    <text evidence="5">Belongs to the GRAS family.</text>
</comment>
<keyword evidence="3" id="KW-0804">Transcription</keyword>
<dbReference type="PROSITE" id="PS50985">
    <property type="entry name" value="GRAS"/>
    <property type="match status" value="1"/>
</dbReference>
<comment type="caution">
    <text evidence="7">The sequence shown here is derived from an EMBL/GenBank/DDBJ whole genome shotgun (WGS) entry which is preliminary data.</text>
</comment>
<dbReference type="GO" id="GO:0005634">
    <property type="term" value="C:nucleus"/>
    <property type="evidence" value="ECO:0007669"/>
    <property type="project" value="UniProtKB-SubCell"/>
</dbReference>
<feature type="short sequence motif" description="VHIID" evidence="5">
    <location>
        <begin position="89"/>
        <end position="93"/>
    </location>
</feature>
<protein>
    <submittedName>
        <fullName evidence="7">DELLA protein GAI1-like</fullName>
    </submittedName>
</protein>
<accession>A0A392Q8Y2</accession>
<dbReference type="Proteomes" id="UP000265520">
    <property type="component" value="Unassembled WGS sequence"/>
</dbReference>
<dbReference type="EMBL" id="LXQA010121599">
    <property type="protein sequence ID" value="MCI20771.1"/>
    <property type="molecule type" value="Genomic_DNA"/>
</dbReference>
<comment type="caution">
    <text evidence="5">Lacks conserved residue(s) required for the propagation of feature annotation.</text>
</comment>
<dbReference type="GO" id="GO:0009610">
    <property type="term" value="P:response to symbiotic fungus"/>
    <property type="evidence" value="ECO:0007669"/>
    <property type="project" value="UniProtKB-ARBA"/>
</dbReference>
<evidence type="ECO:0000256" key="2">
    <source>
        <dbReference type="ARBA" id="ARBA00023015"/>
    </source>
</evidence>
<reference evidence="7 8" key="1">
    <citation type="journal article" date="2018" name="Front. Plant Sci.">
        <title>Red Clover (Trifolium pratense) and Zigzag Clover (T. medium) - A Picture of Genomic Similarities and Differences.</title>
        <authorList>
            <person name="Dluhosova J."/>
            <person name="Istvanek J."/>
            <person name="Nedelnik J."/>
            <person name="Repkova J."/>
        </authorList>
    </citation>
    <scope>NUCLEOTIDE SEQUENCE [LARGE SCALE GENOMIC DNA]</scope>
    <source>
        <strain evidence="8">cv. 10/8</strain>
        <tissue evidence="7">Leaf</tissue>
    </source>
</reference>